<proteinExistence type="predicted"/>
<accession>A0ABY5ES60</accession>
<sequence length="83" mass="9240">MNKKAAYDGVGLYLDKRKDGGVRGFYAILFTSGVVKCQHDFSVSLPLREEKKQPFLSTHHHFETFLAFPGKVSKSASARDCSS</sequence>
<gene>
    <name evidence="1" type="ORF">NMK50_07900</name>
</gene>
<reference evidence="1" key="1">
    <citation type="submission" date="2022-07" db="EMBL/GenBank/DDBJ databases">
        <title>First report of Bartonella spp. in marsupials in Brazil, with a description of Bartonella harrusi sp. nov. and new proposal for taxonomic reclassification of species of the genus Bartonella.</title>
        <authorList>
            <person name="Amaral R.B."/>
        </authorList>
    </citation>
    <scope>NUCLEOTIDE SEQUENCE</scope>
    <source>
        <strain evidence="1">117A</strain>
    </source>
</reference>
<evidence type="ECO:0000313" key="1">
    <source>
        <dbReference type="EMBL" id="UTO28107.1"/>
    </source>
</evidence>
<dbReference type="Proteomes" id="UP001059475">
    <property type="component" value="Chromosome"/>
</dbReference>
<evidence type="ECO:0000313" key="2">
    <source>
        <dbReference type="Proteomes" id="UP001059475"/>
    </source>
</evidence>
<organism evidence="1 2">
    <name type="scientific">Bartonella harrusi</name>
    <dbReference type="NCBI Taxonomy" id="2961895"/>
    <lineage>
        <taxon>Bacteria</taxon>
        <taxon>Pseudomonadati</taxon>
        <taxon>Pseudomonadota</taxon>
        <taxon>Alphaproteobacteria</taxon>
        <taxon>Hyphomicrobiales</taxon>
        <taxon>Bartonellaceae</taxon>
        <taxon>Bartonella</taxon>
    </lineage>
</organism>
<dbReference type="RefSeq" id="WP_254770015.1">
    <property type="nucleotide sequence ID" value="NZ_CP101114.1"/>
</dbReference>
<name>A0ABY5ES60_9HYPH</name>
<dbReference type="EMBL" id="CP101114">
    <property type="protein sequence ID" value="UTO28107.1"/>
    <property type="molecule type" value="Genomic_DNA"/>
</dbReference>
<keyword evidence="2" id="KW-1185">Reference proteome</keyword>
<protein>
    <submittedName>
        <fullName evidence="1">Uncharacterized protein</fullName>
    </submittedName>
</protein>